<comment type="caution">
    <text evidence="1">The sequence shown here is derived from an EMBL/GenBank/DDBJ whole genome shotgun (WGS) entry which is preliminary data.</text>
</comment>
<dbReference type="InterPro" id="IPR058240">
    <property type="entry name" value="rSAM_sf"/>
</dbReference>
<dbReference type="InterPro" id="IPR049539">
    <property type="entry name" value="SPL"/>
</dbReference>
<dbReference type="Pfam" id="PF20903">
    <property type="entry name" value="SPL"/>
    <property type="match status" value="1"/>
</dbReference>
<dbReference type="GO" id="GO:1904047">
    <property type="term" value="F:S-adenosyl-L-methionine binding"/>
    <property type="evidence" value="ECO:0007669"/>
    <property type="project" value="TreeGrafter"/>
</dbReference>
<dbReference type="GO" id="GO:0003913">
    <property type="term" value="F:DNA photolyase activity"/>
    <property type="evidence" value="ECO:0007669"/>
    <property type="project" value="TreeGrafter"/>
</dbReference>
<dbReference type="AlphaFoldDB" id="A0A8J6N7D8"/>
<sequence length="373" mass="42791">MSASWADPSRFVRHLHVEESCLDLPYTQEIISRSKLPFSVVCDREDPVGISGQYPGNLTEGKQHLLLSRNRGQFFKPCPGTPEYRCCEYQVLNIGMNCPMDCVYCILQAYLNQPWLSFFVNVEDLFSELDQAFSAEPDRFFRIGTGEFTDSMALDRLTGLSVKLVNYMANQSNGILELKSKSAVIDNLHGLDHRGRTVMAWSLNATSIMRHEELRSASLDERLTAARQCADWGYKLAFHFDPIIDHPGWREGYKETIDRLFDMVPADQIAWISLGGLRYLPALKSIGTSRFPGSTIFYQEFVEGLDNKPRYFRQRRVELYQHIHELLKKRTHDRTCIYFCMESDEVWQSVMGFIPEERGGIPALLDASVQGGW</sequence>
<dbReference type="SUPFAM" id="SSF102114">
    <property type="entry name" value="Radical SAM enzymes"/>
    <property type="match status" value="1"/>
</dbReference>
<dbReference type="GO" id="GO:0042601">
    <property type="term" value="C:endospore-forming forespore"/>
    <property type="evidence" value="ECO:0007669"/>
    <property type="project" value="TreeGrafter"/>
</dbReference>
<dbReference type="PANTHER" id="PTHR37822:SF2">
    <property type="entry name" value="SPORE PHOTOPRODUCT LYASE"/>
    <property type="match status" value="1"/>
</dbReference>
<dbReference type="Proteomes" id="UP000599024">
    <property type="component" value="Unassembled WGS sequence"/>
</dbReference>
<dbReference type="SFLD" id="SFLDS00029">
    <property type="entry name" value="Radical_SAM"/>
    <property type="match status" value="1"/>
</dbReference>
<name>A0A8J6N7D8_9BACT</name>
<evidence type="ECO:0000313" key="1">
    <source>
        <dbReference type="EMBL" id="MBC8208097.1"/>
    </source>
</evidence>
<dbReference type="Gene3D" id="3.40.50.12110">
    <property type="match status" value="1"/>
</dbReference>
<dbReference type="GO" id="GO:0051539">
    <property type="term" value="F:4 iron, 4 sulfur cluster binding"/>
    <property type="evidence" value="ECO:0007669"/>
    <property type="project" value="TreeGrafter"/>
</dbReference>
<evidence type="ECO:0000313" key="2">
    <source>
        <dbReference type="Proteomes" id="UP000599024"/>
    </source>
</evidence>
<reference evidence="1 2" key="1">
    <citation type="submission" date="2020-08" db="EMBL/GenBank/DDBJ databases">
        <title>Bridging the membrane lipid divide: bacteria of the FCB group superphylum have the potential to synthesize archaeal ether lipids.</title>
        <authorList>
            <person name="Villanueva L."/>
            <person name="Von Meijenfeldt F.A.B."/>
            <person name="Westbye A.B."/>
            <person name="Yadav S."/>
            <person name="Hopmans E.C."/>
            <person name="Dutilh B.E."/>
            <person name="Sinninghe Damste J.S."/>
        </authorList>
    </citation>
    <scope>NUCLEOTIDE SEQUENCE [LARGE SCALE GENOMIC DNA]</scope>
    <source>
        <strain evidence="1">NIOZ-UU81</strain>
    </source>
</reference>
<gene>
    <name evidence="1" type="ORF">H8E79_02880</name>
</gene>
<dbReference type="PANTHER" id="PTHR37822">
    <property type="entry name" value="SPORE PHOTOPRODUCT LYASE-RELATED"/>
    <property type="match status" value="1"/>
</dbReference>
<organism evidence="1 2">
    <name type="scientific">Candidatus Desulfatifera sulfidica</name>
    <dbReference type="NCBI Taxonomy" id="2841691"/>
    <lineage>
        <taxon>Bacteria</taxon>
        <taxon>Pseudomonadati</taxon>
        <taxon>Thermodesulfobacteriota</taxon>
        <taxon>Desulfobulbia</taxon>
        <taxon>Desulfobulbales</taxon>
        <taxon>Desulfobulbaceae</taxon>
        <taxon>Candidatus Desulfatifera</taxon>
    </lineage>
</organism>
<protein>
    <submittedName>
        <fullName evidence="1">DNA photolyase</fullName>
    </submittedName>
</protein>
<accession>A0A8J6N7D8</accession>
<dbReference type="Gene3D" id="3.80.30.30">
    <property type="match status" value="1"/>
</dbReference>
<dbReference type="InterPro" id="IPR007197">
    <property type="entry name" value="rSAM"/>
</dbReference>
<dbReference type="EMBL" id="JACNLK010000028">
    <property type="protein sequence ID" value="MBC8208097.1"/>
    <property type="molecule type" value="Genomic_DNA"/>
</dbReference>
<proteinExistence type="predicted"/>